<dbReference type="Proteomes" id="UP000095712">
    <property type="component" value="Unassembled WGS sequence"/>
</dbReference>
<organism evidence="1 2">
    <name type="scientific">Blautia wexlerae</name>
    <dbReference type="NCBI Taxonomy" id="418240"/>
    <lineage>
        <taxon>Bacteria</taxon>
        <taxon>Bacillati</taxon>
        <taxon>Bacillota</taxon>
        <taxon>Clostridia</taxon>
        <taxon>Lachnospirales</taxon>
        <taxon>Lachnospiraceae</taxon>
        <taxon>Blautia</taxon>
    </lineage>
</organism>
<name>A0A174KIX3_9FIRM</name>
<evidence type="ECO:0000313" key="1">
    <source>
        <dbReference type="EMBL" id="CUP10741.1"/>
    </source>
</evidence>
<proteinExistence type="predicted"/>
<reference evidence="1 2" key="1">
    <citation type="submission" date="2015-09" db="EMBL/GenBank/DDBJ databases">
        <authorList>
            <consortium name="Pathogen Informatics"/>
        </authorList>
    </citation>
    <scope>NUCLEOTIDE SEQUENCE [LARGE SCALE GENOMIC DNA]</scope>
    <source>
        <strain evidence="1 2">2789STDY5834911</strain>
    </source>
</reference>
<accession>A0A174KIX3</accession>
<protein>
    <submittedName>
        <fullName evidence="1">Uncharacterized protein</fullName>
    </submittedName>
</protein>
<dbReference type="AlphaFoldDB" id="A0A174KIX3"/>
<gene>
    <name evidence="1" type="ORF">ERS852523_00564</name>
</gene>
<dbReference type="EMBL" id="CZAW01000005">
    <property type="protein sequence ID" value="CUP10741.1"/>
    <property type="molecule type" value="Genomic_DNA"/>
</dbReference>
<evidence type="ECO:0000313" key="2">
    <source>
        <dbReference type="Proteomes" id="UP000095712"/>
    </source>
</evidence>
<dbReference type="RefSeq" id="WP_055149481.1">
    <property type="nucleotide sequence ID" value="NZ_CZAW01000005.1"/>
</dbReference>
<sequence>MNNTFSDCEKLYRAVFPASYIQMFWKKDGTISSAAFSDREGLSVERGNFRDDKNVIEEMRKFFKGCIISLTVGQCKTVDAVVKYKPSSRSEYHSEIHGSETTPLLSKSQRKHLAADAKIEYYEA</sequence>
<dbReference type="OrthoDB" id="3078647at2"/>